<name>A0ABS2TFE1_9ACTO</name>
<protein>
    <submittedName>
        <fullName evidence="9">Lycopene cyclase domain-containing protein</fullName>
    </submittedName>
</protein>
<evidence type="ECO:0000256" key="3">
    <source>
        <dbReference type="ARBA" id="ARBA00022692"/>
    </source>
</evidence>
<sequence length="108" mass="12160">MSFLYGGVLLFVTGCMALLDARFRLVMWKTPIRSLLTILAGIALFLLWDIIAIEQGFYYRGESEAMTGLMLAPDLPVEELLFITFLCYLTLVLHGLIGRLVADRKDLS</sequence>
<evidence type="ECO:0000313" key="10">
    <source>
        <dbReference type="Proteomes" id="UP000705983"/>
    </source>
</evidence>
<evidence type="ECO:0000256" key="6">
    <source>
        <dbReference type="ARBA" id="ARBA00023136"/>
    </source>
</evidence>
<evidence type="ECO:0000256" key="5">
    <source>
        <dbReference type="ARBA" id="ARBA00022989"/>
    </source>
</evidence>
<evidence type="ECO:0000256" key="4">
    <source>
        <dbReference type="ARBA" id="ARBA00022746"/>
    </source>
</evidence>
<evidence type="ECO:0000256" key="2">
    <source>
        <dbReference type="ARBA" id="ARBA00004829"/>
    </source>
</evidence>
<evidence type="ECO:0000313" key="9">
    <source>
        <dbReference type="EMBL" id="MBM9433057.1"/>
    </source>
</evidence>
<keyword evidence="7" id="KW-0413">Isomerase</keyword>
<feature type="transmembrane region" description="Helical" evidence="8">
    <location>
        <begin position="35"/>
        <end position="60"/>
    </location>
</feature>
<keyword evidence="3 8" id="KW-0812">Transmembrane</keyword>
<accession>A0ABS2TFE1</accession>
<dbReference type="Proteomes" id="UP000705983">
    <property type="component" value="Unassembled WGS sequence"/>
</dbReference>
<proteinExistence type="predicted"/>
<dbReference type="InterPro" id="IPR017825">
    <property type="entry name" value="Lycopene_cyclase_dom"/>
</dbReference>
<organism evidence="9 10">
    <name type="scientific">Flaviflexus equikiangi</name>
    <dbReference type="NCBI Taxonomy" id="2758573"/>
    <lineage>
        <taxon>Bacteria</taxon>
        <taxon>Bacillati</taxon>
        <taxon>Actinomycetota</taxon>
        <taxon>Actinomycetes</taxon>
        <taxon>Actinomycetales</taxon>
        <taxon>Actinomycetaceae</taxon>
        <taxon>Flaviflexus</taxon>
    </lineage>
</organism>
<dbReference type="EMBL" id="JAFFJS010000002">
    <property type="protein sequence ID" value="MBM9433057.1"/>
    <property type="molecule type" value="Genomic_DNA"/>
</dbReference>
<comment type="pathway">
    <text evidence="2">Carotenoid biosynthesis.</text>
</comment>
<dbReference type="NCBIfam" id="TIGR03462">
    <property type="entry name" value="CarR_dom_SF"/>
    <property type="match status" value="1"/>
</dbReference>
<evidence type="ECO:0000256" key="8">
    <source>
        <dbReference type="SAM" id="Phobius"/>
    </source>
</evidence>
<keyword evidence="6 8" id="KW-0472">Membrane</keyword>
<keyword evidence="10" id="KW-1185">Reference proteome</keyword>
<evidence type="ECO:0000256" key="7">
    <source>
        <dbReference type="ARBA" id="ARBA00023235"/>
    </source>
</evidence>
<reference evidence="10" key="1">
    <citation type="submission" date="2021-02" db="EMBL/GenBank/DDBJ databases">
        <title>Leucobacter sp. CX169.</title>
        <authorList>
            <person name="Cheng Y."/>
        </authorList>
    </citation>
    <scope>NUCLEOTIDE SEQUENCE [LARGE SCALE GENOMIC DNA]</scope>
    <source>
        <strain evidence="10">JY899</strain>
    </source>
</reference>
<comment type="subcellular location">
    <subcellularLocation>
        <location evidence="1">Membrane</location>
        <topology evidence="1">Multi-pass membrane protein</topology>
    </subcellularLocation>
</comment>
<gene>
    <name evidence="9" type="ORF">JVW63_05000</name>
</gene>
<dbReference type="RefSeq" id="WP_182170478.1">
    <property type="nucleotide sequence ID" value="NZ_CP059676.1"/>
</dbReference>
<keyword evidence="5 8" id="KW-1133">Transmembrane helix</keyword>
<keyword evidence="4" id="KW-0125">Carotenoid biosynthesis</keyword>
<feature type="transmembrane region" description="Helical" evidence="8">
    <location>
        <begin position="6"/>
        <end position="23"/>
    </location>
</feature>
<evidence type="ECO:0000256" key="1">
    <source>
        <dbReference type="ARBA" id="ARBA00004141"/>
    </source>
</evidence>
<comment type="caution">
    <text evidence="9">The sequence shown here is derived from an EMBL/GenBank/DDBJ whole genome shotgun (WGS) entry which is preliminary data.</text>
</comment>
<feature type="transmembrane region" description="Helical" evidence="8">
    <location>
        <begin position="80"/>
        <end position="102"/>
    </location>
</feature>